<feature type="transmembrane region" description="Helical" evidence="1">
    <location>
        <begin position="182"/>
        <end position="203"/>
    </location>
</feature>
<keyword evidence="1" id="KW-0472">Membrane</keyword>
<feature type="transmembrane region" description="Helical" evidence="1">
    <location>
        <begin position="83"/>
        <end position="102"/>
    </location>
</feature>
<evidence type="ECO:0000313" key="2">
    <source>
        <dbReference type="EMBL" id="MCM2676192.1"/>
    </source>
</evidence>
<protein>
    <submittedName>
        <fullName evidence="2">Uncharacterized protein</fullName>
    </submittedName>
</protein>
<gene>
    <name evidence="2" type="ORF">NDM98_12260</name>
</gene>
<feature type="transmembrane region" description="Helical" evidence="1">
    <location>
        <begin position="109"/>
        <end position="129"/>
    </location>
</feature>
<accession>A0ABT0XK33</accession>
<evidence type="ECO:0000256" key="1">
    <source>
        <dbReference type="SAM" id="Phobius"/>
    </source>
</evidence>
<dbReference type="RefSeq" id="WP_251607986.1">
    <property type="nucleotide sequence ID" value="NZ_JAMQJY010000001.1"/>
</dbReference>
<organism evidence="2 3">
    <name type="scientific">Alkalicoccobacillus plakortidis</name>
    <dbReference type="NCBI Taxonomy" id="444060"/>
    <lineage>
        <taxon>Bacteria</taxon>
        <taxon>Bacillati</taxon>
        <taxon>Bacillota</taxon>
        <taxon>Bacilli</taxon>
        <taxon>Bacillales</taxon>
        <taxon>Bacillaceae</taxon>
        <taxon>Alkalicoccobacillus</taxon>
    </lineage>
</organism>
<dbReference type="Proteomes" id="UP001203665">
    <property type="component" value="Unassembled WGS sequence"/>
</dbReference>
<name>A0ABT0XK33_9BACI</name>
<dbReference type="EMBL" id="JAMQJY010000001">
    <property type="protein sequence ID" value="MCM2676192.1"/>
    <property type="molecule type" value="Genomic_DNA"/>
</dbReference>
<comment type="caution">
    <text evidence="2">The sequence shown here is derived from an EMBL/GenBank/DDBJ whole genome shotgun (WGS) entry which is preliminary data.</text>
</comment>
<feature type="transmembrane region" description="Helical" evidence="1">
    <location>
        <begin position="57"/>
        <end position="77"/>
    </location>
</feature>
<evidence type="ECO:0000313" key="3">
    <source>
        <dbReference type="Proteomes" id="UP001203665"/>
    </source>
</evidence>
<keyword evidence="3" id="KW-1185">Reference proteome</keyword>
<feature type="transmembrane region" description="Helical" evidence="1">
    <location>
        <begin position="135"/>
        <end position="153"/>
    </location>
</feature>
<keyword evidence="1" id="KW-0812">Transmembrane</keyword>
<reference evidence="2" key="1">
    <citation type="submission" date="2022-06" db="EMBL/GenBank/DDBJ databases">
        <title>Alkalicoccobacillus porphyridii sp. nov., isolated from a marine red alga, Porphyridium purpureum and reclassification of Shouchella plakortidis and Shouchella gibsonii as Alkalicoccobacillus plakortidis comb. nov. and Alkalicoccobacillus gibsonii comb. nov.</title>
        <authorList>
            <person name="Kim K.H."/>
            <person name="Lee J.K."/>
            <person name="Han D.M."/>
            <person name="Baek J.H."/>
            <person name="Jeon C.O."/>
        </authorList>
    </citation>
    <scope>NUCLEOTIDE SEQUENCE</scope>
    <source>
        <strain evidence="2">DSM 19153</strain>
    </source>
</reference>
<keyword evidence="1" id="KW-1133">Transmembrane helix</keyword>
<feature type="transmembrane region" description="Helical" evidence="1">
    <location>
        <begin position="32"/>
        <end position="50"/>
    </location>
</feature>
<proteinExistence type="predicted"/>
<sequence length="208" mass="24452">MQRGYVPFSIIASLFTILFLFVVNWLTTPSEIWAIYPALFLLFWPLNALFKFQDGHKWYSLIASILLILVLLTINLIQTPDYLWILYAWLPLLYWPLIMFAGKRAASPNFAVIASIVFVVYYVGLNLYFEPGFPWLIFPAFVILWWPLSVTFAKRPMLFSMFGTLLVAIFFWNVNTLTTPDVIWAVYPIFAVLWWPLSIYFFVYKRTA</sequence>
<feature type="transmembrane region" description="Helical" evidence="1">
    <location>
        <begin position="5"/>
        <end position="26"/>
    </location>
</feature>
<feature type="transmembrane region" description="Helical" evidence="1">
    <location>
        <begin position="158"/>
        <end position="176"/>
    </location>
</feature>